<organism evidence="3 4">
    <name type="scientific">Symbiodinium necroappetens</name>
    <dbReference type="NCBI Taxonomy" id="1628268"/>
    <lineage>
        <taxon>Eukaryota</taxon>
        <taxon>Sar</taxon>
        <taxon>Alveolata</taxon>
        <taxon>Dinophyceae</taxon>
        <taxon>Suessiales</taxon>
        <taxon>Symbiodiniaceae</taxon>
        <taxon>Symbiodinium</taxon>
    </lineage>
</organism>
<reference evidence="3" key="1">
    <citation type="submission" date="2021-02" db="EMBL/GenBank/DDBJ databases">
        <authorList>
            <person name="Dougan E. K."/>
            <person name="Rhodes N."/>
            <person name="Thang M."/>
            <person name="Chan C."/>
        </authorList>
    </citation>
    <scope>NUCLEOTIDE SEQUENCE</scope>
</reference>
<dbReference type="SUPFAM" id="SSF50249">
    <property type="entry name" value="Nucleic acid-binding proteins"/>
    <property type="match status" value="1"/>
</dbReference>
<dbReference type="InterPro" id="IPR048970">
    <property type="entry name" value="OB_Ssb-like"/>
</dbReference>
<dbReference type="EMBL" id="CAJNJA010033786">
    <property type="protein sequence ID" value="CAE7683807.1"/>
    <property type="molecule type" value="Genomic_DNA"/>
</dbReference>
<feature type="region of interest" description="Disordered" evidence="1">
    <location>
        <begin position="1"/>
        <end position="62"/>
    </location>
</feature>
<feature type="non-terminal residue" evidence="3">
    <location>
        <position position="174"/>
    </location>
</feature>
<evidence type="ECO:0000259" key="2">
    <source>
        <dbReference type="Pfam" id="PF21473"/>
    </source>
</evidence>
<accession>A0A812WLN8</accession>
<feature type="domain" description="Single-stranded DNA binding protein Ssb-like OB fold" evidence="2">
    <location>
        <begin position="89"/>
        <end position="147"/>
    </location>
</feature>
<proteinExistence type="predicted"/>
<protein>
    <recommendedName>
        <fullName evidence="2">Single-stranded DNA binding protein Ssb-like OB fold domain-containing protein</fullName>
    </recommendedName>
</protein>
<dbReference type="Gene3D" id="2.40.50.140">
    <property type="entry name" value="Nucleic acid-binding proteins"/>
    <property type="match status" value="1"/>
</dbReference>
<dbReference type="PANTHER" id="PTHR31472">
    <property type="entry name" value="OS05G0244600 PROTEIN"/>
    <property type="match status" value="1"/>
</dbReference>
<dbReference type="InterPro" id="IPR012340">
    <property type="entry name" value="NA-bd_OB-fold"/>
</dbReference>
<dbReference type="OrthoDB" id="434890at2759"/>
<keyword evidence="4" id="KW-1185">Reference proteome</keyword>
<dbReference type="Proteomes" id="UP000601435">
    <property type="component" value="Unassembled WGS sequence"/>
</dbReference>
<evidence type="ECO:0000313" key="4">
    <source>
        <dbReference type="Proteomes" id="UP000601435"/>
    </source>
</evidence>
<feature type="compositionally biased region" description="Low complexity" evidence="1">
    <location>
        <begin position="37"/>
        <end position="51"/>
    </location>
</feature>
<sequence>DEGSGQSLVDLPQTRPALPAHTGASAQRRMIADRAPTEAAAAAAPGPMSNATGKEGKPKLRKPRFIEVNRLNPDSRGVNVFAKVVQVSPVASDLAEVVLGDASARVTFRARGDQVQLCQPGSILRIQNALVVMVKGYIRLEVNKWGVAKPAPDHADFEVAALDISAVEYELAQA</sequence>
<dbReference type="Pfam" id="PF21473">
    <property type="entry name" value="OB_Ssb-like"/>
    <property type="match status" value="1"/>
</dbReference>
<dbReference type="PANTHER" id="PTHR31472:SF5">
    <property type="entry name" value="OS05G0244600 PROTEIN"/>
    <property type="match status" value="1"/>
</dbReference>
<evidence type="ECO:0000313" key="3">
    <source>
        <dbReference type="EMBL" id="CAE7683807.1"/>
    </source>
</evidence>
<dbReference type="AlphaFoldDB" id="A0A812WLN8"/>
<gene>
    <name evidence="3" type="ORF">SNEC2469_LOCUS19678</name>
</gene>
<evidence type="ECO:0000256" key="1">
    <source>
        <dbReference type="SAM" id="MobiDB-lite"/>
    </source>
</evidence>
<comment type="caution">
    <text evidence="3">The sequence shown here is derived from an EMBL/GenBank/DDBJ whole genome shotgun (WGS) entry which is preliminary data.</text>
</comment>
<name>A0A812WLN8_9DINO</name>